<sequence>MVTDLQERSDQINSSDQNKIIIKEISIESEDQNQKKIKESKRLFNEGSALNNQNKYQEAIVCLDKAISINNQYDFAWNNKDNQLLNIIIQDMHYIIRINTKKQFYVMTKLYLLILNMIPIGLIRSNKGILQYN</sequence>
<evidence type="ECO:0000313" key="2">
    <source>
        <dbReference type="EMBL" id="CAD8129314.1"/>
    </source>
</evidence>
<keyword evidence="1" id="KW-0472">Membrane</keyword>
<dbReference type="Proteomes" id="UP000692954">
    <property type="component" value="Unassembled WGS sequence"/>
</dbReference>
<feature type="transmembrane region" description="Helical" evidence="1">
    <location>
        <begin position="104"/>
        <end position="123"/>
    </location>
</feature>
<dbReference type="AlphaFoldDB" id="A0A8S1RSH4"/>
<comment type="caution">
    <text evidence="2">The sequence shown here is derived from an EMBL/GenBank/DDBJ whole genome shotgun (WGS) entry which is preliminary data.</text>
</comment>
<keyword evidence="1" id="KW-0812">Transmembrane</keyword>
<keyword evidence="3" id="KW-1185">Reference proteome</keyword>
<reference evidence="2" key="1">
    <citation type="submission" date="2021-01" db="EMBL/GenBank/DDBJ databases">
        <authorList>
            <consortium name="Genoscope - CEA"/>
            <person name="William W."/>
        </authorList>
    </citation>
    <scope>NUCLEOTIDE SEQUENCE</scope>
</reference>
<protein>
    <recommendedName>
        <fullName evidence="4">Tetratricopeptide repeat protein</fullName>
    </recommendedName>
</protein>
<proteinExistence type="predicted"/>
<name>A0A8S1RSH4_9CILI</name>
<keyword evidence="1" id="KW-1133">Transmembrane helix</keyword>
<evidence type="ECO:0000313" key="3">
    <source>
        <dbReference type="Proteomes" id="UP000692954"/>
    </source>
</evidence>
<dbReference type="InterPro" id="IPR019734">
    <property type="entry name" value="TPR_rpt"/>
</dbReference>
<organism evidence="2 3">
    <name type="scientific">Paramecium sonneborni</name>
    <dbReference type="NCBI Taxonomy" id="65129"/>
    <lineage>
        <taxon>Eukaryota</taxon>
        <taxon>Sar</taxon>
        <taxon>Alveolata</taxon>
        <taxon>Ciliophora</taxon>
        <taxon>Intramacronucleata</taxon>
        <taxon>Oligohymenophorea</taxon>
        <taxon>Peniculida</taxon>
        <taxon>Parameciidae</taxon>
        <taxon>Paramecium</taxon>
    </lineage>
</organism>
<dbReference type="OrthoDB" id="941507at2759"/>
<dbReference type="EMBL" id="CAJJDN010000215">
    <property type="protein sequence ID" value="CAD8129314.1"/>
    <property type="molecule type" value="Genomic_DNA"/>
</dbReference>
<gene>
    <name evidence="2" type="ORF">PSON_ATCC_30995.1.T2150013</name>
</gene>
<evidence type="ECO:0008006" key="4">
    <source>
        <dbReference type="Google" id="ProtNLM"/>
    </source>
</evidence>
<dbReference type="SMART" id="SM00028">
    <property type="entry name" value="TPR"/>
    <property type="match status" value="1"/>
</dbReference>
<evidence type="ECO:0000256" key="1">
    <source>
        <dbReference type="SAM" id="Phobius"/>
    </source>
</evidence>
<accession>A0A8S1RSH4</accession>